<evidence type="ECO:0000313" key="1">
    <source>
        <dbReference type="EMBL" id="GAA4021015.1"/>
    </source>
</evidence>
<evidence type="ECO:0000313" key="2">
    <source>
        <dbReference type="Proteomes" id="UP001501747"/>
    </source>
</evidence>
<keyword evidence="2" id="KW-1185">Reference proteome</keyword>
<proteinExistence type="predicted"/>
<comment type="caution">
    <text evidence="1">The sequence shown here is derived from an EMBL/GenBank/DDBJ whole genome shotgun (WGS) entry which is preliminary data.</text>
</comment>
<sequence length="140" mass="14522">MSLVDVRSWTPAARSVAEAARRFLIDVCATHGALPVTAIVADHGDPGVQIRLRFGGGEVEGSVSARGDDEDVCAEVASCLQGVVADHLLGWPECPGHGHPARSERLAGGAVWLCPAEGEARFAVPIGHYPHPDVAANVAS</sequence>
<dbReference type="Proteomes" id="UP001501747">
    <property type="component" value="Unassembled WGS sequence"/>
</dbReference>
<accession>A0ABP7T4N9</accession>
<protein>
    <submittedName>
        <fullName evidence="1">Uncharacterized protein</fullName>
    </submittedName>
</protein>
<name>A0ABP7T4N9_9PSEU</name>
<organism evidence="1 2">
    <name type="scientific">Allokutzneria multivorans</name>
    <dbReference type="NCBI Taxonomy" id="1142134"/>
    <lineage>
        <taxon>Bacteria</taxon>
        <taxon>Bacillati</taxon>
        <taxon>Actinomycetota</taxon>
        <taxon>Actinomycetes</taxon>
        <taxon>Pseudonocardiales</taxon>
        <taxon>Pseudonocardiaceae</taxon>
        <taxon>Allokutzneria</taxon>
    </lineage>
</organism>
<reference evidence="2" key="1">
    <citation type="journal article" date="2019" name="Int. J. Syst. Evol. Microbiol.">
        <title>The Global Catalogue of Microorganisms (GCM) 10K type strain sequencing project: providing services to taxonomists for standard genome sequencing and annotation.</title>
        <authorList>
            <consortium name="The Broad Institute Genomics Platform"/>
            <consortium name="The Broad Institute Genome Sequencing Center for Infectious Disease"/>
            <person name="Wu L."/>
            <person name="Ma J."/>
        </authorList>
    </citation>
    <scope>NUCLEOTIDE SEQUENCE [LARGE SCALE GENOMIC DNA]</scope>
    <source>
        <strain evidence="2">JCM 17342</strain>
    </source>
</reference>
<dbReference type="EMBL" id="BAABAL010000018">
    <property type="protein sequence ID" value="GAA4021015.1"/>
    <property type="molecule type" value="Genomic_DNA"/>
</dbReference>
<gene>
    <name evidence="1" type="ORF">GCM10022247_51470</name>
</gene>
<dbReference type="RefSeq" id="WP_344879633.1">
    <property type="nucleotide sequence ID" value="NZ_BAABAL010000018.1"/>
</dbReference>